<dbReference type="InterPro" id="IPR050736">
    <property type="entry name" value="Sensor_HK_Regulatory"/>
</dbReference>
<protein>
    <recommendedName>
        <fullName evidence="3">histidine kinase</fullName>
        <ecNumber evidence="3">2.7.13.3</ecNumber>
    </recommendedName>
</protein>
<evidence type="ECO:0000256" key="6">
    <source>
        <dbReference type="ARBA" id="ARBA00022777"/>
    </source>
</evidence>
<accession>A0ABS2CL95</accession>
<comment type="caution">
    <text evidence="10">The sequence shown here is derived from an EMBL/GenBank/DDBJ whole genome shotgun (WGS) entry which is preliminary data.</text>
</comment>
<keyword evidence="7" id="KW-0902">Two-component regulatory system</keyword>
<keyword evidence="5" id="KW-0808">Transferase</keyword>
<dbReference type="EC" id="2.7.13.3" evidence="3"/>
<dbReference type="InterPro" id="IPR003018">
    <property type="entry name" value="GAF"/>
</dbReference>
<proteinExistence type="predicted"/>
<dbReference type="Gene3D" id="3.30.565.10">
    <property type="entry name" value="Histidine kinase-like ATPase, C-terminal domain"/>
    <property type="match status" value="1"/>
</dbReference>
<evidence type="ECO:0000256" key="3">
    <source>
        <dbReference type="ARBA" id="ARBA00012438"/>
    </source>
</evidence>
<keyword evidence="11" id="KW-1185">Reference proteome</keyword>
<dbReference type="Pfam" id="PF01590">
    <property type="entry name" value="GAF"/>
    <property type="match status" value="1"/>
</dbReference>
<dbReference type="PRINTS" id="PR00344">
    <property type="entry name" value="BCTRLSENSOR"/>
</dbReference>
<comment type="subcellular location">
    <subcellularLocation>
        <location evidence="2">Cell membrane</location>
    </subcellularLocation>
</comment>
<evidence type="ECO:0000256" key="2">
    <source>
        <dbReference type="ARBA" id="ARBA00004236"/>
    </source>
</evidence>
<dbReference type="PANTHER" id="PTHR43711">
    <property type="entry name" value="TWO-COMPONENT HISTIDINE KINASE"/>
    <property type="match status" value="1"/>
</dbReference>
<evidence type="ECO:0000259" key="9">
    <source>
        <dbReference type="PROSITE" id="PS50109"/>
    </source>
</evidence>
<dbReference type="SMART" id="SM00388">
    <property type="entry name" value="HisKA"/>
    <property type="match status" value="1"/>
</dbReference>
<dbReference type="InterPro" id="IPR029016">
    <property type="entry name" value="GAF-like_dom_sf"/>
</dbReference>
<dbReference type="PANTHER" id="PTHR43711:SF1">
    <property type="entry name" value="HISTIDINE KINASE 1"/>
    <property type="match status" value="1"/>
</dbReference>
<feature type="coiled-coil region" evidence="8">
    <location>
        <begin position="25"/>
        <end position="52"/>
    </location>
</feature>
<evidence type="ECO:0000313" key="10">
    <source>
        <dbReference type="EMBL" id="MBM6400651.1"/>
    </source>
</evidence>
<dbReference type="InterPro" id="IPR004358">
    <property type="entry name" value="Sig_transdc_His_kin-like_C"/>
</dbReference>
<evidence type="ECO:0000256" key="5">
    <source>
        <dbReference type="ARBA" id="ARBA00022679"/>
    </source>
</evidence>
<name>A0ABS2CL95_9MICO</name>
<comment type="catalytic activity">
    <reaction evidence="1">
        <text>ATP + protein L-histidine = ADP + protein N-phospho-L-histidine.</text>
        <dbReference type="EC" id="2.7.13.3"/>
    </reaction>
</comment>
<dbReference type="InterPro" id="IPR003594">
    <property type="entry name" value="HATPase_dom"/>
</dbReference>
<dbReference type="InterPro" id="IPR003661">
    <property type="entry name" value="HisK_dim/P_dom"/>
</dbReference>
<evidence type="ECO:0000256" key="1">
    <source>
        <dbReference type="ARBA" id="ARBA00000085"/>
    </source>
</evidence>
<organism evidence="10 11">
    <name type="scientific">Phycicoccus sonneratiae</name>
    <dbReference type="NCBI Taxonomy" id="2807628"/>
    <lineage>
        <taxon>Bacteria</taxon>
        <taxon>Bacillati</taxon>
        <taxon>Actinomycetota</taxon>
        <taxon>Actinomycetes</taxon>
        <taxon>Micrococcales</taxon>
        <taxon>Intrasporangiaceae</taxon>
        <taxon>Phycicoccus</taxon>
    </lineage>
</organism>
<dbReference type="Pfam" id="PF02518">
    <property type="entry name" value="HATPase_c"/>
    <property type="match status" value="1"/>
</dbReference>
<dbReference type="InterPro" id="IPR036890">
    <property type="entry name" value="HATPase_C_sf"/>
</dbReference>
<dbReference type="CDD" id="cd00082">
    <property type="entry name" value="HisKA"/>
    <property type="match status" value="1"/>
</dbReference>
<dbReference type="Proteomes" id="UP001430172">
    <property type="component" value="Unassembled WGS sequence"/>
</dbReference>
<dbReference type="EMBL" id="JAFDVD010000009">
    <property type="protein sequence ID" value="MBM6400651.1"/>
    <property type="molecule type" value="Genomic_DNA"/>
</dbReference>
<evidence type="ECO:0000256" key="4">
    <source>
        <dbReference type="ARBA" id="ARBA00022553"/>
    </source>
</evidence>
<gene>
    <name evidence="10" type="ORF">JQN70_09665</name>
</gene>
<dbReference type="SUPFAM" id="SSF55781">
    <property type="entry name" value="GAF domain-like"/>
    <property type="match status" value="1"/>
</dbReference>
<dbReference type="SUPFAM" id="SSF55874">
    <property type="entry name" value="ATPase domain of HSP90 chaperone/DNA topoisomerase II/histidine kinase"/>
    <property type="match status" value="1"/>
</dbReference>
<dbReference type="InterPro" id="IPR005467">
    <property type="entry name" value="His_kinase_dom"/>
</dbReference>
<dbReference type="InterPro" id="IPR036097">
    <property type="entry name" value="HisK_dim/P_sf"/>
</dbReference>
<dbReference type="CDD" id="cd00075">
    <property type="entry name" value="HATPase"/>
    <property type="match status" value="1"/>
</dbReference>
<evidence type="ECO:0000256" key="7">
    <source>
        <dbReference type="ARBA" id="ARBA00023012"/>
    </source>
</evidence>
<dbReference type="Gene3D" id="3.30.450.40">
    <property type="match status" value="1"/>
</dbReference>
<dbReference type="SMART" id="SM00065">
    <property type="entry name" value="GAF"/>
    <property type="match status" value="1"/>
</dbReference>
<keyword evidence="6" id="KW-0418">Kinase</keyword>
<dbReference type="SMART" id="SM00387">
    <property type="entry name" value="HATPase_c"/>
    <property type="match status" value="1"/>
</dbReference>
<dbReference type="Pfam" id="PF00512">
    <property type="entry name" value="HisKA"/>
    <property type="match status" value="1"/>
</dbReference>
<keyword evidence="8" id="KW-0175">Coiled coil</keyword>
<dbReference type="PROSITE" id="PS50109">
    <property type="entry name" value="HIS_KIN"/>
    <property type="match status" value="1"/>
</dbReference>
<reference evidence="10" key="1">
    <citation type="submission" date="2021-02" db="EMBL/GenBank/DDBJ databases">
        <title>Phycicoccus sp. MQZ13P-5T, whole genome shotgun sequence.</title>
        <authorList>
            <person name="Tuo L."/>
        </authorList>
    </citation>
    <scope>NUCLEOTIDE SEQUENCE</scope>
    <source>
        <strain evidence="10">MQZ13P-5</strain>
    </source>
</reference>
<evidence type="ECO:0000313" key="11">
    <source>
        <dbReference type="Proteomes" id="UP001430172"/>
    </source>
</evidence>
<feature type="domain" description="Histidine kinase" evidence="9">
    <location>
        <begin position="240"/>
        <end position="458"/>
    </location>
</feature>
<dbReference type="RefSeq" id="WP_204131122.1">
    <property type="nucleotide sequence ID" value="NZ_JAFDVD010000009.1"/>
</dbReference>
<keyword evidence="4" id="KW-0597">Phosphoprotein</keyword>
<sequence>MTGVQLAVAAALVLLAAVALVVVQRRRVAAERAVLEQERAALAQEQEDALRLHDLVVDVARAVHDTRDLAGALRRACGRLGRDIGVDRVVLLTLGDDRQLRKWEQWHRADLAALPLPPTQLVDLVEPVSHDLLHGERLVLPDLLAPGSRQDAVVGELRRFTGARGLLLVPVGITERGLGLLGCLTVGRTREWSGNEVRVVEQLSAVVAQAIVHQRLLEVQDLQMRELRALDEYKDAFLATVSHELRTPLTSIRGYLEVLQDGDLGEVTPTQANALDVIDRNAERLRGLIEDLLVLHRMETGGLSFEASRVDLGAVLSSCVEVLRPTAERAGVGLGAGWSTGLVVHGDAGQLERAVLNILGNAVKFTPAGGAVSLRARSAADEVVLEVTDTGIGIPPEDLGRLSERFFRAGNATAAAIPGSGLGLAIVRGTVERHGGHLAITSVPGEGTTVRVRLPVDAAAAVRGPAGNAGGLGTV</sequence>
<dbReference type="Gene3D" id="1.10.287.130">
    <property type="match status" value="1"/>
</dbReference>
<evidence type="ECO:0000256" key="8">
    <source>
        <dbReference type="SAM" id="Coils"/>
    </source>
</evidence>
<dbReference type="SUPFAM" id="SSF47384">
    <property type="entry name" value="Homodimeric domain of signal transducing histidine kinase"/>
    <property type="match status" value="1"/>
</dbReference>